<reference evidence="3" key="1">
    <citation type="submission" date="2024-10" db="EMBL/GenBank/DDBJ databases">
        <authorList>
            <person name="Lesea H.P."/>
            <person name="Kuehl J.V."/>
            <person name="Chandonia J.-M."/>
        </authorList>
    </citation>
    <scope>NUCLEOTIDE SEQUENCE</scope>
    <source>
        <strain evidence="3">FW102-FHT14D07</strain>
    </source>
</reference>
<dbReference type="AlphaFoldDB" id="A0AB74UVG6"/>
<keyword evidence="2" id="KW-1133">Transmembrane helix</keyword>
<dbReference type="RefSeq" id="WP_395120383.1">
    <property type="nucleotide sequence ID" value="NZ_CP170721.1"/>
</dbReference>
<dbReference type="Gene3D" id="1.50.10.100">
    <property type="entry name" value="Chondroitin AC/alginate lyase"/>
    <property type="match status" value="1"/>
</dbReference>
<gene>
    <name evidence="3" type="ORF">ACFYG5_18065</name>
</gene>
<evidence type="ECO:0000256" key="2">
    <source>
        <dbReference type="SAM" id="Phobius"/>
    </source>
</evidence>
<dbReference type="Gene3D" id="2.70.98.70">
    <property type="match status" value="1"/>
</dbReference>
<dbReference type="EMBL" id="CP170721">
    <property type="protein sequence ID" value="XIA18434.1"/>
    <property type="molecule type" value="Genomic_DNA"/>
</dbReference>
<keyword evidence="2" id="KW-0812">Transmembrane</keyword>
<proteinExistence type="predicted"/>
<feature type="region of interest" description="Disordered" evidence="1">
    <location>
        <begin position="1"/>
        <end position="29"/>
    </location>
</feature>
<keyword evidence="2" id="KW-0472">Membrane</keyword>
<evidence type="ECO:0000256" key="1">
    <source>
        <dbReference type="SAM" id="MobiDB-lite"/>
    </source>
</evidence>
<accession>A0AB74UVG6</accession>
<dbReference type="InterPro" id="IPR008929">
    <property type="entry name" value="Chondroitin_lyas"/>
</dbReference>
<evidence type="ECO:0008006" key="4">
    <source>
        <dbReference type="Google" id="ProtNLM"/>
    </source>
</evidence>
<organism evidence="3">
    <name type="scientific">Rhodanobacter sp. FW102-FHT14D07</name>
    <dbReference type="NCBI Taxonomy" id="3351462"/>
    <lineage>
        <taxon>Bacteria</taxon>
        <taxon>Pseudomonadati</taxon>
        <taxon>Pseudomonadota</taxon>
        <taxon>Gammaproteobacteria</taxon>
        <taxon>Lysobacterales</taxon>
        <taxon>Rhodanobacteraceae</taxon>
        <taxon>Rhodanobacter</taxon>
    </lineage>
</organism>
<feature type="transmembrane region" description="Helical" evidence="2">
    <location>
        <begin position="36"/>
        <end position="56"/>
    </location>
</feature>
<sequence length="992" mass="104369">MSRTDQIAPNRPAAPTRGSGEMPAPSSLRAQRTRTALLGGGVMLMLLFTAVSLLLARDDEPRPLTYRPMAAAPAPARLPAAPARPSPLAAEKLGNAADARVSPTIAAATSRRATRVDAAAVAPPANAPRARATTTEATPRPVLPRVAGGVVGVQPLVAATGASSRSTAARHAVGVPAGLTGSIGRDSSAVQGAPRAAAFSAVPVRPQAVTLAAHPRLLLDSSTLTALRQRAAANTPQWTALKATCDSYIGGTVAYPTGNQYPDKPNLGSGYQGESYLPALLAEGMCYQVLKSSNAAAAAPYGAKAVDILMKMSMPYPGSNGWDPCTDSGYGIRFYGVGYGLGYDWVYDLLTASQRTQIYTTANAWIAAWEKSGGCASFAYDGNPIGNYYAGYFHAKAVISLATYGENPSAPAQWTDWLGNQFGARVQPYYRLHMLGGGWPEGYGNYAPLSILNMSLPAREVKTATGQDLLHASAPYTFPVDSADYSMHFTWPSLVYFDDRDDNHSNGDPSSPPPGTTPVGMFQQIIGALSYWQSPKVAVFNQYLAAVDQATGGYSDAPAWLQFLAIDPNAPKAALSTLPLSYFAPGMNAVAARSDWTTAASWMSFRAGPYTNNPAAGHEFFDQGSLALVRGGSPLLVNAGGWLVHEPGGNADETKIFNDNYGDLDGTQYSGNRQLYNIFYVRSMSGSSVAQRFGQEANTTEDDGVRTAVSAYEDGNGYVYMLATHLEDMYRTFSAGPAVSAWSRQVVYLRPNRFVVYDRTTEGSTGYDQYLAWHFPANPAAGSAPAGQHRFDVSYNGQYVGAMTTVLPTGNKTTTVGMYPGDNPIKAWQVQVRPPDTSASQRWLTVFDLSGTAAKVATASPVTVSQGGIVGVELLASDGNAVVVSSSGAPGTALSGNLVYGVQPLSAYHVVTDLLPDTGYTVTTSANAGLRNVNISVGGTTMSSHKGVLSFYVTTDGTVQGNPPPPPTPVYVPVPISALPVPGFPAPYKPGG</sequence>
<feature type="region of interest" description="Disordered" evidence="1">
    <location>
        <begin position="117"/>
        <end position="136"/>
    </location>
</feature>
<protein>
    <recommendedName>
        <fullName evidence="4">Heparinase II/III-like protein</fullName>
    </recommendedName>
</protein>
<name>A0AB74UVG6_9GAMM</name>
<evidence type="ECO:0000313" key="3">
    <source>
        <dbReference type="EMBL" id="XIA18434.1"/>
    </source>
</evidence>